<dbReference type="AlphaFoldDB" id="A0A6M3LJY9"/>
<accession>A0A6M3LJY9</accession>
<dbReference type="EMBL" id="MT143295">
    <property type="protein sequence ID" value="QJA95210.1"/>
    <property type="molecule type" value="Genomic_DNA"/>
</dbReference>
<gene>
    <name evidence="1" type="ORF">MM415B05544_0006</name>
</gene>
<reference evidence="1" key="1">
    <citation type="submission" date="2020-03" db="EMBL/GenBank/DDBJ databases">
        <title>The deep terrestrial virosphere.</title>
        <authorList>
            <person name="Holmfeldt K."/>
            <person name="Nilsson E."/>
            <person name="Simone D."/>
            <person name="Lopez-Fernandez M."/>
            <person name="Wu X."/>
            <person name="de Brujin I."/>
            <person name="Lundin D."/>
            <person name="Andersson A."/>
            <person name="Bertilsson S."/>
            <person name="Dopson M."/>
        </authorList>
    </citation>
    <scope>NUCLEOTIDE SEQUENCE</scope>
    <source>
        <strain evidence="1">MM415B05544</strain>
    </source>
</reference>
<protein>
    <submittedName>
        <fullName evidence="1">Uncharacterized protein</fullName>
    </submittedName>
</protein>
<evidence type="ECO:0000313" key="1">
    <source>
        <dbReference type="EMBL" id="QJA95210.1"/>
    </source>
</evidence>
<organism evidence="1">
    <name type="scientific">viral metagenome</name>
    <dbReference type="NCBI Taxonomy" id="1070528"/>
    <lineage>
        <taxon>unclassified sequences</taxon>
        <taxon>metagenomes</taxon>
        <taxon>organismal metagenomes</taxon>
    </lineage>
</organism>
<sequence length="55" mass="6273">MNKLSSGRFLMTLIAGIVFLWGSVTNILPADKQFEIIMLVLVFYFNRTDRNGIAH</sequence>
<proteinExistence type="predicted"/>
<name>A0A6M3LJY9_9ZZZZ</name>